<accession>N6USV0</accession>
<proteinExistence type="predicted"/>
<gene>
    <name evidence="1" type="ORF">RHSP_83494</name>
</gene>
<sequence length="112" mass="12779">MAIQRTSGNHCSRRSDLKTQNEGMEFTSTTHGTILPPLVIAPGSMMTSWESGLSLFIQPSTFRTLILNVKYGRSIAFSVKRHWLHVRASANLRILSVRRTKFDRSKRYRNGI</sequence>
<dbReference type="EMBL" id="AQHN01000086">
    <property type="protein sequence ID" value="ENN84780.1"/>
    <property type="molecule type" value="Genomic_DNA"/>
</dbReference>
<protein>
    <submittedName>
        <fullName evidence="1">Uncharacterized protein</fullName>
    </submittedName>
</protein>
<dbReference type="AlphaFoldDB" id="N6USV0"/>
<name>N6USV0_9HYPH</name>
<organism evidence="1 2">
    <name type="scientific">Rhizobium freirei PRF 81</name>
    <dbReference type="NCBI Taxonomy" id="363754"/>
    <lineage>
        <taxon>Bacteria</taxon>
        <taxon>Pseudomonadati</taxon>
        <taxon>Pseudomonadota</taxon>
        <taxon>Alphaproteobacteria</taxon>
        <taxon>Hyphomicrobiales</taxon>
        <taxon>Rhizobiaceae</taxon>
        <taxon>Rhizobium/Agrobacterium group</taxon>
        <taxon>Rhizobium</taxon>
    </lineage>
</organism>
<evidence type="ECO:0000313" key="2">
    <source>
        <dbReference type="Proteomes" id="UP000012429"/>
    </source>
</evidence>
<evidence type="ECO:0000313" key="1">
    <source>
        <dbReference type="EMBL" id="ENN84780.1"/>
    </source>
</evidence>
<reference evidence="1 2" key="1">
    <citation type="journal article" date="2012" name="BMC Genomics">
        <title>Genomic basis of broad host range and environmental adaptability of Rhizobium tropici CIAT 899 and Rhizobium sp. PRF 81 which are used in inoculants for common bean (Phaseolus vulgaris L.).</title>
        <authorList>
            <person name="Ormeno-Orrillo E."/>
            <person name="Menna P."/>
            <person name="Almeida L.G."/>
            <person name="Ollero F.J."/>
            <person name="Nicolas M.F."/>
            <person name="Pains Rodrigues E."/>
            <person name="Shigueyoshi Nakatani A."/>
            <person name="Silva Batista J.S."/>
            <person name="Oliveira Chueire L.M."/>
            <person name="Souza R.C."/>
            <person name="Ribeiro Vasconcelos A.T."/>
            <person name="Megias M."/>
            <person name="Hungria M."/>
            <person name="Martinez-Romero E."/>
        </authorList>
    </citation>
    <scope>NUCLEOTIDE SEQUENCE [LARGE SCALE GENOMIC DNA]</scope>
    <source>
        <strain evidence="1 2">PRF 81</strain>
    </source>
</reference>
<dbReference type="OrthoDB" id="8379103at2"/>
<dbReference type="Proteomes" id="UP000012429">
    <property type="component" value="Unassembled WGS sequence"/>
</dbReference>
<comment type="caution">
    <text evidence="1">The sequence shown here is derived from an EMBL/GenBank/DDBJ whole genome shotgun (WGS) entry which is preliminary data.</text>
</comment>
<keyword evidence="2" id="KW-1185">Reference proteome</keyword>